<keyword evidence="2" id="KW-0812">Transmembrane</keyword>
<dbReference type="GeneID" id="95403596"/>
<evidence type="ECO:0000313" key="4">
    <source>
        <dbReference type="EMBL" id="MBP1892484.1"/>
    </source>
</evidence>
<keyword evidence="2" id="KW-0472">Membrane</keyword>
<comment type="similarity">
    <text evidence="1">Belongs to the LytR/CpsA/Psr (LCP) family.</text>
</comment>
<dbReference type="PANTHER" id="PTHR33392">
    <property type="entry name" value="POLYISOPRENYL-TEICHOIC ACID--PEPTIDOGLYCAN TEICHOIC ACID TRANSFERASE TAGU"/>
    <property type="match status" value="1"/>
</dbReference>
<feature type="transmembrane region" description="Helical" evidence="2">
    <location>
        <begin position="7"/>
        <end position="27"/>
    </location>
</feature>
<dbReference type="Gene3D" id="3.40.630.190">
    <property type="entry name" value="LCP protein"/>
    <property type="match status" value="1"/>
</dbReference>
<evidence type="ECO:0000259" key="3">
    <source>
        <dbReference type="Pfam" id="PF03816"/>
    </source>
</evidence>
<keyword evidence="2" id="KW-1133">Transmembrane helix</keyword>
<comment type="caution">
    <text evidence="4">The sequence shown here is derived from an EMBL/GenBank/DDBJ whole genome shotgun (WGS) entry which is preliminary data.</text>
</comment>
<proteinExistence type="inferred from homology"/>
<evidence type="ECO:0000256" key="2">
    <source>
        <dbReference type="SAM" id="Phobius"/>
    </source>
</evidence>
<protein>
    <submittedName>
        <fullName evidence="4">LCP family protein required for cell wall assembly</fullName>
    </submittedName>
</protein>
<accession>A0ABS4F8B0</accession>
<dbReference type="InterPro" id="IPR050922">
    <property type="entry name" value="LytR/CpsA/Psr_CW_biosynth"/>
</dbReference>
<gene>
    <name evidence="4" type="ORF">J2Z18_001560</name>
</gene>
<dbReference type="PANTHER" id="PTHR33392:SF6">
    <property type="entry name" value="POLYISOPRENYL-TEICHOIC ACID--PEPTIDOGLYCAN TEICHOIC ACID TRANSFERASE TAGU"/>
    <property type="match status" value="1"/>
</dbReference>
<name>A0ABS4F8B0_9BACL</name>
<evidence type="ECO:0000256" key="1">
    <source>
        <dbReference type="ARBA" id="ARBA00006068"/>
    </source>
</evidence>
<dbReference type="NCBIfam" id="TIGR00350">
    <property type="entry name" value="lytR_cpsA_psr"/>
    <property type="match status" value="1"/>
</dbReference>
<reference evidence="4 5" key="1">
    <citation type="submission" date="2021-03" db="EMBL/GenBank/DDBJ databases">
        <title>Genomic Encyclopedia of Type Strains, Phase IV (KMG-IV): sequencing the most valuable type-strain genomes for metagenomic binning, comparative biology and taxonomic classification.</title>
        <authorList>
            <person name="Goeker M."/>
        </authorList>
    </citation>
    <scope>NUCLEOTIDE SEQUENCE [LARGE SCALE GENOMIC DNA]</scope>
    <source>
        <strain evidence="4 5">DSM 15596</strain>
    </source>
</reference>
<feature type="domain" description="Cell envelope-related transcriptional attenuator" evidence="3">
    <location>
        <begin position="90"/>
        <end position="232"/>
    </location>
</feature>
<dbReference type="Pfam" id="PF03816">
    <property type="entry name" value="LytR_cpsA_psr"/>
    <property type="match status" value="1"/>
</dbReference>
<keyword evidence="5" id="KW-1185">Reference proteome</keyword>
<dbReference type="RefSeq" id="WP_007132318.1">
    <property type="nucleotide sequence ID" value="NZ_CP139098.1"/>
</dbReference>
<dbReference type="EMBL" id="JAGGKI010000003">
    <property type="protein sequence ID" value="MBP1892484.1"/>
    <property type="molecule type" value="Genomic_DNA"/>
</dbReference>
<organism evidence="4 5">
    <name type="scientific">Paenibacillus lactis</name>
    <dbReference type="NCBI Taxonomy" id="228574"/>
    <lineage>
        <taxon>Bacteria</taxon>
        <taxon>Bacillati</taxon>
        <taxon>Bacillota</taxon>
        <taxon>Bacilli</taxon>
        <taxon>Bacillales</taxon>
        <taxon>Paenibacillaceae</taxon>
        <taxon>Paenibacillus</taxon>
    </lineage>
</organism>
<evidence type="ECO:0000313" key="5">
    <source>
        <dbReference type="Proteomes" id="UP000706926"/>
    </source>
</evidence>
<dbReference type="Proteomes" id="UP000706926">
    <property type="component" value="Unassembled WGS sequence"/>
</dbReference>
<sequence>MRIWRKWWVWLLIVLVVVPAGYMTYVYQSIKSTANQIYEEREEGLPPVVPVSTVDQNVPVKPDKLKNADQPVPFTVLMLGVDERPNDRGRSDTLMLMAVNPAKGSIMMFNVPRDTRTSIVGHGKVDKINHAYAFGGVDMSIRSVENFLQYPIDYYVKVNMEGFSQIIDSLGGVTVRNQMEFDYAGYHFGEGILKLSGEEALAYSRMRFEDPKGDLGRNARQREIIKGILDNAMRITTVFKLEALLDDVGGSVKTDISFDEMKRFVTDYLQKLDRIDQVEIQGRGQTIDGIWYYIVDQNEKERIHSLLSDFMGG</sequence>
<dbReference type="InterPro" id="IPR004474">
    <property type="entry name" value="LytR_CpsA_psr"/>
</dbReference>